<keyword evidence="6" id="KW-0967">Endosome</keyword>
<dbReference type="PANTHER" id="PTHR22950:SF244">
    <property type="entry name" value="NEUTRAL AMINO ACID TRANSPORTER 9"/>
    <property type="match status" value="1"/>
</dbReference>
<gene>
    <name evidence="19" type="primary">LOC108564656</name>
</gene>
<dbReference type="InterPro" id="IPR013057">
    <property type="entry name" value="AA_transpt_TM"/>
</dbReference>
<feature type="transmembrane region" description="Helical" evidence="16">
    <location>
        <begin position="304"/>
        <end position="322"/>
    </location>
</feature>
<feature type="transmembrane region" description="Helical" evidence="16">
    <location>
        <begin position="221"/>
        <end position="247"/>
    </location>
</feature>
<dbReference type="PANTHER" id="PTHR22950">
    <property type="entry name" value="AMINO ACID TRANSPORTER"/>
    <property type="match status" value="1"/>
</dbReference>
<feature type="domain" description="Amino acid transporter transmembrane" evidence="17">
    <location>
        <begin position="149"/>
        <end position="522"/>
    </location>
</feature>
<comment type="subcellular location">
    <subcellularLocation>
        <location evidence="1">Late endosome membrane</location>
        <topology evidence="1">Multi-pass membrane protein</topology>
    </subcellularLocation>
    <subcellularLocation>
        <location evidence="2">Lysosome membrane</location>
        <topology evidence="2">Multi-pass membrane protein</topology>
    </subcellularLocation>
</comment>
<name>A0ABM1MXC8_NICVS</name>
<evidence type="ECO:0000256" key="5">
    <source>
        <dbReference type="ARBA" id="ARBA00022723"/>
    </source>
</evidence>
<feature type="transmembrane region" description="Helical" evidence="16">
    <location>
        <begin position="178"/>
        <end position="200"/>
    </location>
</feature>
<feature type="region of interest" description="Disordered" evidence="15">
    <location>
        <begin position="51"/>
        <end position="72"/>
    </location>
</feature>
<sequence length="539" mass="60863">MRDLIRSYKMILKRKPSVSDDSDGESQPLMSSASSSSTSFGTIREIGMFQHDSDSSSYEQMTTEEKPSSINATPPKSFLRRPFCYPSVHDSPVIDIYTANEHILDRYQFFTKASGCIVDNSLSPKSPMISPYKNLDNIEEQPSRETTQSSLVTIFAIWNTIMGTSILAMSWGLAKAGFIPGIILILFVSGICLYTAYIILQVNNRHGFGSNDVSDICRSLIGPWAAIVAKIFSLIVLIGACIVYWILMSNFLYNSVHFIYGYIDHLDVIIVKNDTVICPKDLNETSSSYPNTPNHVIFDNVWDLYTTVPIFLAFILFPLLNFKSPTFFTKFNSLGTISVVYLLIFVSVKAYSWGVNINDWKADVFTIKSTFCALSGMLSLSYFIHNIIVSIVKNNKRQENNARDLSIAYCLVTFTYLFIGCVFYISFPLAKSCIEDNILNNFEKYDKLSIIARMLLLFQLFTVFPLIAFMLRKDILNNLAAIFKNGRFGEFSYGKVILLNLLVVIICILFACFLPRIGTLISSDNSITDHSSISRQWHL</sequence>
<accession>A0ABM1MXC8</accession>
<feature type="region of interest" description="Disordered" evidence="15">
    <location>
        <begin position="15"/>
        <end position="39"/>
    </location>
</feature>
<feature type="transmembrane region" description="Helical" evidence="16">
    <location>
        <begin position="334"/>
        <end position="353"/>
    </location>
</feature>
<evidence type="ECO:0000313" key="18">
    <source>
        <dbReference type="Proteomes" id="UP000695000"/>
    </source>
</evidence>
<evidence type="ECO:0000256" key="13">
    <source>
        <dbReference type="ARBA" id="ARBA00023228"/>
    </source>
</evidence>
<evidence type="ECO:0000256" key="11">
    <source>
        <dbReference type="ARBA" id="ARBA00023157"/>
    </source>
</evidence>
<keyword evidence="10 16" id="KW-0472">Membrane</keyword>
<dbReference type="Proteomes" id="UP000695000">
    <property type="component" value="Unplaced"/>
</dbReference>
<evidence type="ECO:0000256" key="9">
    <source>
        <dbReference type="ARBA" id="ARBA00023053"/>
    </source>
</evidence>
<keyword evidence="4 16" id="KW-0812">Transmembrane</keyword>
<keyword evidence="9" id="KW-0915">Sodium</keyword>
<proteinExistence type="inferred from homology"/>
<evidence type="ECO:0000256" key="10">
    <source>
        <dbReference type="ARBA" id="ARBA00023136"/>
    </source>
</evidence>
<keyword evidence="5" id="KW-0479">Metal-binding</keyword>
<evidence type="ECO:0000256" key="15">
    <source>
        <dbReference type="SAM" id="MobiDB-lite"/>
    </source>
</evidence>
<evidence type="ECO:0000256" key="14">
    <source>
        <dbReference type="ARBA" id="ARBA00038442"/>
    </source>
</evidence>
<protein>
    <submittedName>
        <fullName evidence="19">Sodium-coupled neutral amino acid transporter 9 homolog isoform X2</fullName>
    </submittedName>
</protein>
<dbReference type="RefSeq" id="XP_017779228.1">
    <property type="nucleotide sequence ID" value="XM_017923739.1"/>
</dbReference>
<keyword evidence="7" id="KW-0029">Amino-acid transport</keyword>
<feature type="transmembrane region" description="Helical" evidence="16">
    <location>
        <begin position="151"/>
        <end position="172"/>
    </location>
</feature>
<evidence type="ECO:0000256" key="2">
    <source>
        <dbReference type="ARBA" id="ARBA00004155"/>
    </source>
</evidence>
<reference evidence="19" key="1">
    <citation type="submission" date="2025-08" db="UniProtKB">
        <authorList>
            <consortium name="RefSeq"/>
        </authorList>
    </citation>
    <scope>IDENTIFICATION</scope>
    <source>
        <tissue evidence="19">Whole Larva</tissue>
    </source>
</reference>
<evidence type="ECO:0000313" key="19">
    <source>
        <dbReference type="RefSeq" id="XP_017779228.1"/>
    </source>
</evidence>
<evidence type="ECO:0000256" key="12">
    <source>
        <dbReference type="ARBA" id="ARBA00023180"/>
    </source>
</evidence>
<evidence type="ECO:0000256" key="16">
    <source>
        <dbReference type="SAM" id="Phobius"/>
    </source>
</evidence>
<keyword evidence="11" id="KW-1015">Disulfide bond</keyword>
<feature type="transmembrane region" description="Helical" evidence="16">
    <location>
        <begin position="365"/>
        <end position="384"/>
    </location>
</feature>
<feature type="transmembrane region" description="Helical" evidence="16">
    <location>
        <begin position="492"/>
        <end position="517"/>
    </location>
</feature>
<evidence type="ECO:0000256" key="4">
    <source>
        <dbReference type="ARBA" id="ARBA00022692"/>
    </source>
</evidence>
<organism evidence="18 19">
    <name type="scientific">Nicrophorus vespilloides</name>
    <name type="common">Boreal carrion beetle</name>
    <dbReference type="NCBI Taxonomy" id="110193"/>
    <lineage>
        <taxon>Eukaryota</taxon>
        <taxon>Metazoa</taxon>
        <taxon>Ecdysozoa</taxon>
        <taxon>Arthropoda</taxon>
        <taxon>Hexapoda</taxon>
        <taxon>Insecta</taxon>
        <taxon>Pterygota</taxon>
        <taxon>Neoptera</taxon>
        <taxon>Endopterygota</taxon>
        <taxon>Coleoptera</taxon>
        <taxon>Polyphaga</taxon>
        <taxon>Staphyliniformia</taxon>
        <taxon>Silphidae</taxon>
        <taxon>Nicrophorinae</taxon>
        <taxon>Nicrophorus</taxon>
    </lineage>
</organism>
<dbReference type="Pfam" id="PF01490">
    <property type="entry name" value="Aa_trans"/>
    <property type="match status" value="1"/>
</dbReference>
<keyword evidence="18" id="KW-1185">Reference proteome</keyword>
<evidence type="ECO:0000259" key="17">
    <source>
        <dbReference type="Pfam" id="PF01490"/>
    </source>
</evidence>
<evidence type="ECO:0000256" key="6">
    <source>
        <dbReference type="ARBA" id="ARBA00022753"/>
    </source>
</evidence>
<keyword evidence="12" id="KW-0325">Glycoprotein</keyword>
<evidence type="ECO:0000256" key="7">
    <source>
        <dbReference type="ARBA" id="ARBA00022970"/>
    </source>
</evidence>
<keyword evidence="8 16" id="KW-1133">Transmembrane helix</keyword>
<keyword evidence="3" id="KW-0813">Transport</keyword>
<evidence type="ECO:0000256" key="3">
    <source>
        <dbReference type="ARBA" id="ARBA00022448"/>
    </source>
</evidence>
<comment type="similarity">
    <text evidence="14">Belongs to the amino acid/polyamine transporter 2 family. SLC38A9 subfamily.</text>
</comment>
<keyword evidence="13" id="KW-0458">Lysosome</keyword>
<evidence type="ECO:0000256" key="8">
    <source>
        <dbReference type="ARBA" id="ARBA00022989"/>
    </source>
</evidence>
<feature type="transmembrane region" description="Helical" evidence="16">
    <location>
        <begin position="405"/>
        <end position="430"/>
    </location>
</feature>
<feature type="transmembrane region" description="Helical" evidence="16">
    <location>
        <begin position="450"/>
        <end position="471"/>
    </location>
</feature>
<dbReference type="GeneID" id="108564656"/>
<evidence type="ECO:0000256" key="1">
    <source>
        <dbReference type="ARBA" id="ARBA00004107"/>
    </source>
</evidence>